<evidence type="ECO:0000313" key="3">
    <source>
        <dbReference type="Proteomes" id="UP001217918"/>
    </source>
</evidence>
<feature type="region of interest" description="Disordered" evidence="1">
    <location>
        <begin position="187"/>
        <end position="226"/>
    </location>
</feature>
<dbReference type="EMBL" id="JAQQPM010000002">
    <property type="protein sequence ID" value="KAK2068202.1"/>
    <property type="molecule type" value="Genomic_DNA"/>
</dbReference>
<proteinExistence type="predicted"/>
<feature type="region of interest" description="Disordered" evidence="1">
    <location>
        <begin position="1"/>
        <end position="48"/>
    </location>
</feature>
<feature type="compositionally biased region" description="Low complexity" evidence="1">
    <location>
        <begin position="105"/>
        <end position="115"/>
    </location>
</feature>
<comment type="caution">
    <text evidence="2">The sequence shown here is derived from an EMBL/GenBank/DDBJ whole genome shotgun (WGS) entry which is preliminary data.</text>
</comment>
<evidence type="ECO:0000256" key="1">
    <source>
        <dbReference type="SAM" id="MobiDB-lite"/>
    </source>
</evidence>
<accession>A0AAD9I0K4</accession>
<protein>
    <submittedName>
        <fullName evidence="2">Uncharacterized protein</fullName>
    </submittedName>
</protein>
<feature type="region of interest" description="Disordered" evidence="1">
    <location>
        <begin position="82"/>
        <end position="126"/>
    </location>
</feature>
<reference evidence="2" key="1">
    <citation type="journal article" date="2023" name="Mol. Plant Microbe Interact.">
        <title>Elucidating the Obligate Nature and Biological Capacity of an Invasive Fungal Corn Pathogen.</title>
        <authorList>
            <person name="MacCready J.S."/>
            <person name="Roggenkamp E.M."/>
            <person name="Gdanetz K."/>
            <person name="Chilvers M.I."/>
        </authorList>
    </citation>
    <scope>NUCLEOTIDE SEQUENCE</scope>
    <source>
        <strain evidence="2">PM02</strain>
    </source>
</reference>
<name>A0AAD9I0K4_9PEZI</name>
<feature type="compositionally biased region" description="Low complexity" evidence="1">
    <location>
        <begin position="36"/>
        <end position="47"/>
    </location>
</feature>
<evidence type="ECO:0000313" key="2">
    <source>
        <dbReference type="EMBL" id="KAK2068202.1"/>
    </source>
</evidence>
<gene>
    <name evidence="2" type="ORF">P8C59_002858</name>
</gene>
<dbReference type="Proteomes" id="UP001217918">
    <property type="component" value="Unassembled WGS sequence"/>
</dbReference>
<dbReference type="AlphaFoldDB" id="A0AAD9I0K4"/>
<sequence length="263" mass="28145">MAGHDTGPPSESTRPAAGFSPPTRPDADATPPPRVPSRSIRRSSLSSGIAVRITARHRFSLFPPVARARAVTCDEPCVFVFPAPPHTGAPRRPTASAERADDAGQQQQQQQQQEQHPGENTRDGPLLCFAGLRTRHSGRAPAPAPPPLPEVATQLGEQRHPGKPGAYISRTTRPWVPPAELTAPLEKEHGDRRNRSSCLPSVPDRLEGWPGSGKRAPDGRRSTISCTPSVAERPEALLGLGMRPLAHPDRGVATLVESVYGSC</sequence>
<organism evidence="2 3">
    <name type="scientific">Phyllachora maydis</name>
    <dbReference type="NCBI Taxonomy" id="1825666"/>
    <lineage>
        <taxon>Eukaryota</taxon>
        <taxon>Fungi</taxon>
        <taxon>Dikarya</taxon>
        <taxon>Ascomycota</taxon>
        <taxon>Pezizomycotina</taxon>
        <taxon>Sordariomycetes</taxon>
        <taxon>Sordariomycetidae</taxon>
        <taxon>Phyllachorales</taxon>
        <taxon>Phyllachoraceae</taxon>
        <taxon>Phyllachora</taxon>
    </lineage>
</organism>
<keyword evidence="3" id="KW-1185">Reference proteome</keyword>